<organism evidence="1 2">
    <name type="scientific">Mycteria americana</name>
    <name type="common">Wood stork</name>
    <dbReference type="NCBI Taxonomy" id="33587"/>
    <lineage>
        <taxon>Eukaryota</taxon>
        <taxon>Metazoa</taxon>
        <taxon>Chordata</taxon>
        <taxon>Craniata</taxon>
        <taxon>Vertebrata</taxon>
        <taxon>Euteleostomi</taxon>
        <taxon>Archelosauria</taxon>
        <taxon>Archosauria</taxon>
        <taxon>Dinosauria</taxon>
        <taxon>Saurischia</taxon>
        <taxon>Theropoda</taxon>
        <taxon>Coelurosauria</taxon>
        <taxon>Aves</taxon>
        <taxon>Neognathae</taxon>
        <taxon>Neoaves</taxon>
        <taxon>Aequornithes</taxon>
        <taxon>Ciconiiformes</taxon>
        <taxon>Ciconiidae</taxon>
        <taxon>Mycteria</taxon>
    </lineage>
</organism>
<name>A0AAN7NID9_MYCAM</name>
<keyword evidence="2" id="KW-1185">Reference proteome</keyword>
<dbReference type="EMBL" id="JAUNZN010000015">
    <property type="protein sequence ID" value="KAK4812166.1"/>
    <property type="molecule type" value="Genomic_DNA"/>
</dbReference>
<protein>
    <submittedName>
        <fullName evidence="1">Uncharacterized protein</fullName>
    </submittedName>
</protein>
<gene>
    <name evidence="1" type="ORF">QYF61_002269</name>
</gene>
<dbReference type="AlphaFoldDB" id="A0AAN7NID9"/>
<sequence>MESSIGDFSQVRGEDWDGYYLPVLELLTVKLLHYGVKRELEREVRTLQDAKAIVQEVITTQAEQCNGLQDVFIACFCKLPCPTHRKPKRTPRALPAPVEGVP</sequence>
<accession>A0AAN7NID9</accession>
<comment type="caution">
    <text evidence="1">The sequence shown here is derived from an EMBL/GenBank/DDBJ whole genome shotgun (WGS) entry which is preliminary data.</text>
</comment>
<evidence type="ECO:0000313" key="2">
    <source>
        <dbReference type="Proteomes" id="UP001333110"/>
    </source>
</evidence>
<dbReference type="Proteomes" id="UP001333110">
    <property type="component" value="Unassembled WGS sequence"/>
</dbReference>
<evidence type="ECO:0000313" key="1">
    <source>
        <dbReference type="EMBL" id="KAK4812166.1"/>
    </source>
</evidence>
<proteinExistence type="predicted"/>
<reference evidence="1 2" key="1">
    <citation type="journal article" date="2023" name="J. Hered.">
        <title>Chromosome-level genome of the wood stork (Mycteria americana) provides insight into avian chromosome evolution.</title>
        <authorList>
            <person name="Flamio R. Jr."/>
            <person name="Ramstad K.M."/>
        </authorList>
    </citation>
    <scope>NUCLEOTIDE SEQUENCE [LARGE SCALE GENOMIC DNA]</scope>
    <source>
        <strain evidence="1">JAX WOST 10</strain>
    </source>
</reference>